<feature type="repeat" description="PPR" evidence="4">
    <location>
        <begin position="119"/>
        <end position="153"/>
    </location>
</feature>
<evidence type="ECO:0000256" key="2">
    <source>
        <dbReference type="ARBA" id="ARBA00022737"/>
    </source>
</evidence>
<feature type="region of interest" description="Disordered" evidence="5">
    <location>
        <begin position="154"/>
        <end position="190"/>
    </location>
</feature>
<dbReference type="ExpressionAtlas" id="A0A1D6H3W1">
    <property type="expression patterns" value="baseline and differential"/>
</dbReference>
<feature type="repeat" description="PPR" evidence="4">
    <location>
        <begin position="351"/>
        <end position="381"/>
    </location>
</feature>
<dbReference type="PaxDb" id="4577-GRMZM2G039016_P01"/>
<dbReference type="Pfam" id="PF13041">
    <property type="entry name" value="PPR_2"/>
    <property type="match status" value="4"/>
</dbReference>
<feature type="repeat" description="PPR" evidence="4">
    <location>
        <begin position="490"/>
        <end position="524"/>
    </location>
</feature>
<feature type="repeat" description="PPR" evidence="4">
    <location>
        <begin position="386"/>
        <end position="420"/>
    </location>
</feature>
<organism evidence="6">
    <name type="scientific">Zea mays</name>
    <name type="common">Maize</name>
    <dbReference type="NCBI Taxonomy" id="4577"/>
    <lineage>
        <taxon>Eukaryota</taxon>
        <taxon>Viridiplantae</taxon>
        <taxon>Streptophyta</taxon>
        <taxon>Embryophyta</taxon>
        <taxon>Tracheophyta</taxon>
        <taxon>Spermatophyta</taxon>
        <taxon>Magnoliopsida</taxon>
        <taxon>Liliopsida</taxon>
        <taxon>Poales</taxon>
        <taxon>Poaceae</taxon>
        <taxon>PACMAD clade</taxon>
        <taxon>Panicoideae</taxon>
        <taxon>Andropogonodae</taxon>
        <taxon>Andropogoneae</taxon>
        <taxon>Tripsacinae</taxon>
        <taxon>Zea</taxon>
    </lineage>
</organism>
<evidence type="ECO:0000256" key="5">
    <source>
        <dbReference type="SAM" id="MobiDB-lite"/>
    </source>
</evidence>
<feature type="compositionally biased region" description="Low complexity" evidence="5">
    <location>
        <begin position="154"/>
        <end position="174"/>
    </location>
</feature>
<evidence type="ECO:0000256" key="3">
    <source>
        <dbReference type="ARBA" id="ARBA00022946"/>
    </source>
</evidence>
<dbReference type="InParanoid" id="A0A1D6H3W1"/>
<evidence type="ECO:0000256" key="4">
    <source>
        <dbReference type="PROSITE-ProRule" id="PRU00708"/>
    </source>
</evidence>
<dbReference type="InterPro" id="IPR011990">
    <property type="entry name" value="TPR-like_helical_dom_sf"/>
</dbReference>
<feature type="repeat" description="PPR" evidence="4">
    <location>
        <begin position="316"/>
        <end position="350"/>
    </location>
</feature>
<feature type="repeat" description="PPR" evidence="4">
    <location>
        <begin position="421"/>
        <end position="455"/>
    </location>
</feature>
<gene>
    <name evidence="6" type="ORF">ZEAMMB73_Zm00001d015770</name>
</gene>
<dbReference type="Pfam" id="PF01535">
    <property type="entry name" value="PPR"/>
    <property type="match status" value="2"/>
</dbReference>
<dbReference type="EMBL" id="CM000781">
    <property type="protein sequence ID" value="AQK69515.1"/>
    <property type="molecule type" value="Genomic_DNA"/>
</dbReference>
<protein>
    <submittedName>
        <fullName evidence="6">Pentatricopeptide repeat-containing protein</fullName>
    </submittedName>
</protein>
<accession>A0A1D6H3W1</accession>
<reference evidence="6" key="1">
    <citation type="submission" date="2015-12" db="EMBL/GenBank/DDBJ databases">
        <title>Update maize B73 reference genome by single molecule sequencing technologies.</title>
        <authorList>
            <consortium name="Maize Genome Sequencing Project"/>
            <person name="Ware D."/>
        </authorList>
    </citation>
    <scope>NUCLEOTIDE SEQUENCE</scope>
    <source>
        <tissue evidence="6">Seedling</tissue>
    </source>
</reference>
<dbReference type="PANTHER" id="PTHR46128:SF211">
    <property type="entry name" value="PENTACOTRIPEPTIDE-REPEAT REGION OF PRORP DOMAIN-CONTAINING PROTEIN"/>
    <property type="match status" value="1"/>
</dbReference>
<dbReference type="NCBIfam" id="TIGR00756">
    <property type="entry name" value="PPR"/>
    <property type="match status" value="7"/>
</dbReference>
<evidence type="ECO:0000256" key="1">
    <source>
        <dbReference type="ARBA" id="ARBA00007626"/>
    </source>
</evidence>
<proteinExistence type="inferred from homology"/>
<dbReference type="InterPro" id="IPR050872">
    <property type="entry name" value="PPR_P_subfamily"/>
</dbReference>
<name>A0A1D6H3W1_MAIZE</name>
<dbReference type="InterPro" id="IPR002885">
    <property type="entry name" value="PPR_rpt"/>
</dbReference>
<keyword evidence="3" id="KW-0809">Transit peptide</keyword>
<feature type="repeat" description="PPR" evidence="4">
    <location>
        <begin position="246"/>
        <end position="280"/>
    </location>
</feature>
<evidence type="ECO:0000313" key="6">
    <source>
        <dbReference type="EMBL" id="AQK69515.1"/>
    </source>
</evidence>
<dbReference type="SMR" id="A0A1D6H3W1"/>
<dbReference type="eggNOG" id="KOG4197">
    <property type="taxonomic scope" value="Eukaryota"/>
</dbReference>
<dbReference type="PANTHER" id="PTHR46128">
    <property type="entry name" value="MITOCHONDRIAL GROUP I INTRON SPLICING FACTOR CCM1"/>
    <property type="match status" value="1"/>
</dbReference>
<dbReference type="Gene3D" id="1.25.40.10">
    <property type="entry name" value="Tetratricopeptide repeat domain"/>
    <property type="match status" value="5"/>
</dbReference>
<comment type="similarity">
    <text evidence="1">Belongs to the PPR family. P subfamily.</text>
</comment>
<dbReference type="PROSITE" id="PS51375">
    <property type="entry name" value="PPR"/>
    <property type="match status" value="9"/>
</dbReference>
<dbReference type="AlphaFoldDB" id="A0A1D6H3W1"/>
<sequence length="585" mass="64581">MPLGDDAEAADFVLLDELQAALPRDPYEQLDLARRITALAVSGRVSGLDTTRATPRAAAYRRLSALIHRGDLDAALRLVGSLPRPLDVPLANHLVRDLCRWGRPANAVCVVEAYGPEATAATYGALVDGYCRVGLLEDARRVAWAECPRTCRPAARTPTTRSSTRSASAGGSRTPSWSSTACSAAGGVQGERIPAGPELIDFMRAEGCEPNNVTYNVIIDAMCREGDVDQARELLNSLPSRSCKPNTVNYNTVLKGFCSIERWVDANEILDEVVSENCPPNEATLNVTINTLCRKGLLQKVTRYLEKMSKHGCTTNVVTYNAIIGGLCEQGNVDSALELLSNMQSFGCKPDIVTYNTVLKGLCSADRWEDAEELMIKMSQNDRLRDNSTFNTIISFWCQKGLILQALEVFKQMPEKGCNPNSTTYSTIIGGLVKASKMEQALELLNEMANKGFNTDKMYLVLTKSLNKEDKIEEVVQVVHKLQDSGISPQTVLYNTVLLGLCRNGKTNYAIDVLADMVSCGCMPDESTYIILIEGCEHIRLYTWFDVYFLDSRLAKASSYPKYKSFQARTLDQYSLFLFGEEERL</sequence>
<feature type="repeat" description="PPR" evidence="4">
    <location>
        <begin position="211"/>
        <end position="245"/>
    </location>
</feature>
<keyword evidence="2" id="KW-0677">Repeat</keyword>
<feature type="repeat" description="PPR" evidence="4">
    <location>
        <begin position="281"/>
        <end position="315"/>
    </location>
</feature>